<dbReference type="AlphaFoldDB" id="D5APT4"/>
<keyword evidence="2" id="KW-1185">Reference proteome</keyword>
<dbReference type="RefSeq" id="WP_013068626.1">
    <property type="nucleotide sequence ID" value="NC_014034.1"/>
</dbReference>
<dbReference type="HOGENOM" id="CLU_2156361_0_0_5"/>
<sequence length="111" mass="11676">MGLEALIKAHLCGEFEAARAAGDIGALNQMMTDLTSFLGYAIACATMGVADKAGGLCRCVEDQLEAEVEVWAQEVRAMNGTDQSNIIRPSAFGQSAAMPVFSMEATDGRTV</sequence>
<evidence type="ECO:0000313" key="1">
    <source>
        <dbReference type="EMBL" id="ADE86653.1"/>
    </source>
</evidence>
<dbReference type="Proteomes" id="UP000002361">
    <property type="component" value="Chromosome"/>
</dbReference>
<dbReference type="EMBL" id="CP001312">
    <property type="protein sequence ID" value="ADE86653.1"/>
    <property type="molecule type" value="Genomic_DNA"/>
</dbReference>
<organism evidence="1 2">
    <name type="scientific">Rhodobacter capsulatus (strain ATCC BAA-309 / NBRC 16581 / SB1003)</name>
    <dbReference type="NCBI Taxonomy" id="272942"/>
    <lineage>
        <taxon>Bacteria</taxon>
        <taxon>Pseudomonadati</taxon>
        <taxon>Pseudomonadota</taxon>
        <taxon>Alphaproteobacteria</taxon>
        <taxon>Rhodobacterales</taxon>
        <taxon>Rhodobacter group</taxon>
        <taxon>Rhodobacter</taxon>
    </lineage>
</organism>
<gene>
    <name evidence="1" type="ordered locus">RCAP_rcc02926</name>
</gene>
<dbReference type="STRING" id="272942.RCAP_rcc02926"/>
<name>D5APT4_RHOCB</name>
<dbReference type="KEGG" id="rcp:RCAP_rcc02926"/>
<evidence type="ECO:0000313" key="2">
    <source>
        <dbReference type="Proteomes" id="UP000002361"/>
    </source>
</evidence>
<reference key="1">
    <citation type="submission" date="2008-12" db="EMBL/GenBank/DDBJ databases">
        <title>Complete genome sequence of Rhodobacter capsulatus SB1003.</title>
        <authorList>
            <person name="Strnad H."/>
            <person name="Lapidus A."/>
            <person name="Vlcek C."/>
            <person name="Ulbrich P."/>
            <person name="Paces J."/>
            <person name="Maltsev N."/>
            <person name="Kumar V."/>
            <person name="Kogan Y."/>
            <person name="Milgram A."/>
            <person name="Rebrekov D."/>
            <person name="Mazur M."/>
            <person name="Cox R."/>
            <person name="Kyrpides N."/>
            <person name="Kolar M."/>
            <person name="Sachova J."/>
            <person name="Ridl J."/>
            <person name="Ivanova N."/>
            <person name="Kapatral V."/>
            <person name="Los T."/>
            <person name="Lykidis A."/>
            <person name="Mikhailova N."/>
            <person name="Reznik G."/>
            <person name="Vasieva O."/>
            <person name="Fonstein M."/>
            <person name="Paces V."/>
            <person name="Haselkorn R."/>
        </authorList>
    </citation>
    <scope>NUCLEOTIDE SEQUENCE</scope>
    <source>
        <strain>SB1003</strain>
    </source>
</reference>
<reference evidence="1 2" key="2">
    <citation type="journal article" date="2010" name="J. Bacteriol.">
        <title>Complete genome sequence of the photosynthetic purple nonsulfur bacterium Rhodobacter capsulatus SB 1003.</title>
        <authorList>
            <person name="Strnad H."/>
            <person name="Lapidus A."/>
            <person name="Paces J."/>
            <person name="Ulbrich P."/>
            <person name="Vlcek C."/>
            <person name="Paces V."/>
            <person name="Haselkorn R."/>
        </authorList>
    </citation>
    <scope>NUCLEOTIDE SEQUENCE [LARGE SCALE GENOMIC DNA]</scope>
    <source>
        <strain evidence="2">ATCC BAA-309 / NBRC 16581 / SB1003</strain>
    </source>
</reference>
<proteinExistence type="predicted"/>
<accession>D5APT4</accession>
<protein>
    <submittedName>
        <fullName evidence="1">Conserved domain protein</fullName>
    </submittedName>
</protein>
<dbReference type="GeneID" id="31491726"/>